<feature type="domain" description="Core-binding (CB)" evidence="6">
    <location>
        <begin position="5"/>
        <end position="98"/>
    </location>
</feature>
<dbReference type="AlphaFoldDB" id="A0A3G9J523"/>
<evidence type="ECO:0000259" key="5">
    <source>
        <dbReference type="PROSITE" id="PS51898"/>
    </source>
</evidence>
<dbReference type="Proteomes" id="UP000268059">
    <property type="component" value="Chromosome"/>
</dbReference>
<dbReference type="GO" id="GO:0003677">
    <property type="term" value="F:DNA binding"/>
    <property type="evidence" value="ECO:0007669"/>
    <property type="project" value="UniProtKB-UniRule"/>
</dbReference>
<dbReference type="Gene3D" id="1.10.150.130">
    <property type="match status" value="1"/>
</dbReference>
<keyword evidence="1" id="KW-0229">DNA integration</keyword>
<evidence type="ECO:0000313" key="9">
    <source>
        <dbReference type="Proteomes" id="UP000268059"/>
    </source>
</evidence>
<keyword evidence="3" id="KW-0233">DNA recombination</keyword>
<name>A0A3G9J523_9FIRM</name>
<dbReference type="Gene3D" id="1.10.443.10">
    <property type="entry name" value="Intergrase catalytic core"/>
    <property type="match status" value="1"/>
</dbReference>
<accession>A0A3G9J523</accession>
<dbReference type="InParanoid" id="A0A3G9J523"/>
<dbReference type="PANTHER" id="PTHR30349:SF81">
    <property type="entry name" value="TYROSINE RECOMBINASE XERC"/>
    <property type="match status" value="1"/>
</dbReference>
<evidence type="ECO:0000256" key="4">
    <source>
        <dbReference type="PROSITE-ProRule" id="PRU01248"/>
    </source>
</evidence>
<dbReference type="InterPro" id="IPR004107">
    <property type="entry name" value="Integrase_SAM-like_N"/>
</dbReference>
<dbReference type="Pfam" id="PF00589">
    <property type="entry name" value="Phage_integrase"/>
    <property type="match status" value="1"/>
</dbReference>
<dbReference type="InterPro" id="IPR050090">
    <property type="entry name" value="Tyrosine_recombinase_XerCD"/>
</dbReference>
<protein>
    <submittedName>
        <fullName evidence="7">Integrase</fullName>
    </submittedName>
</protein>
<dbReference type="EMBL" id="AP019309">
    <property type="protein sequence ID" value="BBH26222.1"/>
    <property type="molecule type" value="Genomic_DNA"/>
</dbReference>
<proteinExistence type="predicted"/>
<dbReference type="OrthoDB" id="9801717at2"/>
<gene>
    <name evidence="7" type="ORF">SG0102_08100</name>
    <name evidence="8" type="ORF">SG0102_11560</name>
</gene>
<dbReference type="InterPro" id="IPR010998">
    <property type="entry name" value="Integrase_recombinase_N"/>
</dbReference>
<keyword evidence="2 4" id="KW-0238">DNA-binding</keyword>
<dbReference type="PROSITE" id="PS51898">
    <property type="entry name" value="TYR_RECOMBINASE"/>
    <property type="match status" value="1"/>
</dbReference>
<dbReference type="EMBL" id="AP019309">
    <property type="protein sequence ID" value="BBH25876.1"/>
    <property type="molecule type" value="Genomic_DNA"/>
</dbReference>
<dbReference type="KEGG" id="ebm:SG0102_08100"/>
<reference evidence="7 9" key="1">
    <citation type="submission" date="2018-11" db="EMBL/GenBank/DDBJ databases">
        <title>Novel Erysipelotrichaceae bacterium isolated from small intestine of a swine.</title>
        <authorList>
            <person name="Kim J.S."/>
            <person name="Choe H."/>
            <person name="Lee Y.R."/>
            <person name="Kim K.M."/>
            <person name="Park D.S."/>
        </authorList>
    </citation>
    <scope>NUCLEOTIDE SEQUENCE [LARGE SCALE GENOMIC DNA]</scope>
    <source>
        <strain evidence="7 9">SG0102</strain>
    </source>
</reference>
<keyword evidence="9" id="KW-1185">Reference proteome</keyword>
<dbReference type="InterPro" id="IPR044068">
    <property type="entry name" value="CB"/>
</dbReference>
<dbReference type="PANTHER" id="PTHR30349">
    <property type="entry name" value="PHAGE INTEGRASE-RELATED"/>
    <property type="match status" value="1"/>
</dbReference>
<evidence type="ECO:0000259" key="6">
    <source>
        <dbReference type="PROSITE" id="PS51900"/>
    </source>
</evidence>
<dbReference type="Pfam" id="PF02899">
    <property type="entry name" value="Phage_int_SAM_1"/>
    <property type="match status" value="1"/>
</dbReference>
<evidence type="ECO:0000256" key="1">
    <source>
        <dbReference type="ARBA" id="ARBA00022908"/>
    </source>
</evidence>
<dbReference type="GO" id="GO:0015074">
    <property type="term" value="P:DNA integration"/>
    <property type="evidence" value="ECO:0007669"/>
    <property type="project" value="UniProtKB-KW"/>
</dbReference>
<organism evidence="7 9">
    <name type="scientific">Intestinibaculum porci</name>
    <dbReference type="NCBI Taxonomy" id="2487118"/>
    <lineage>
        <taxon>Bacteria</taxon>
        <taxon>Bacillati</taxon>
        <taxon>Bacillota</taxon>
        <taxon>Erysipelotrichia</taxon>
        <taxon>Erysipelotrichales</taxon>
        <taxon>Erysipelotrichaceae</taxon>
        <taxon>Intestinibaculum</taxon>
    </lineage>
</organism>
<dbReference type="SUPFAM" id="SSF56349">
    <property type="entry name" value="DNA breaking-rejoining enzymes"/>
    <property type="match status" value="1"/>
</dbReference>
<dbReference type="InterPro" id="IPR013762">
    <property type="entry name" value="Integrase-like_cat_sf"/>
</dbReference>
<dbReference type="KEGG" id="ebm:SG0102_11560"/>
<evidence type="ECO:0000313" key="8">
    <source>
        <dbReference type="EMBL" id="BBH26222.1"/>
    </source>
</evidence>
<evidence type="ECO:0000313" key="7">
    <source>
        <dbReference type="EMBL" id="BBH25876.1"/>
    </source>
</evidence>
<dbReference type="GO" id="GO:0006310">
    <property type="term" value="P:DNA recombination"/>
    <property type="evidence" value="ECO:0007669"/>
    <property type="project" value="UniProtKB-KW"/>
</dbReference>
<evidence type="ECO:0000256" key="2">
    <source>
        <dbReference type="ARBA" id="ARBA00023125"/>
    </source>
</evidence>
<dbReference type="PROSITE" id="PS51900">
    <property type="entry name" value="CB"/>
    <property type="match status" value="1"/>
</dbReference>
<evidence type="ECO:0000256" key="3">
    <source>
        <dbReference type="ARBA" id="ARBA00023172"/>
    </source>
</evidence>
<dbReference type="InterPro" id="IPR002104">
    <property type="entry name" value="Integrase_catalytic"/>
</dbReference>
<feature type="domain" description="Tyr recombinase" evidence="5">
    <location>
        <begin position="123"/>
        <end position="311"/>
    </location>
</feature>
<dbReference type="InterPro" id="IPR011010">
    <property type="entry name" value="DNA_brk_join_enz"/>
</dbReference>
<dbReference type="RefSeq" id="WP_125118783.1">
    <property type="nucleotide sequence ID" value="NZ_AP019309.1"/>
</dbReference>
<sequence length="337" mass="39077">MMRTNKLLNALRNYIETYLPDTKGLSNNTIKSYKATFRLLFEFFKVVYKLEPDQISFSSLDYDHLNAFLLWLESSRNDSASTRNQRLSALSSFSKYAQSRNFDAAVIFRNAVLSLPVKKAPVKMRQVMTREEVKIFLSLPDVNKPTERRNKVLLSFMYSTAARAQEVCDLTTTDISIRNGKYYVTLHGKGGKARIVPINKKMYKLLLQHIETKPRQYRNSKYVFNSQTNEQMSVSAIEEIFKKYQKMAKDKYSDMFNGNYTPHTMRHTAATHMLESGVSIPVIRSILGHSSIETTMIYARVNQAMVDKKVKEWNEEHFAIEPEANPKEIKDDLDFLK</sequence>